<dbReference type="Gene3D" id="3.40.50.300">
    <property type="entry name" value="P-loop containing nucleotide triphosphate hydrolases"/>
    <property type="match status" value="1"/>
</dbReference>
<evidence type="ECO:0000313" key="1">
    <source>
        <dbReference type="EMBL" id="RJX65515.1"/>
    </source>
</evidence>
<protein>
    <submittedName>
        <fullName evidence="1">DUF815 domain-containing protein</fullName>
    </submittedName>
</protein>
<dbReference type="SUPFAM" id="SSF52540">
    <property type="entry name" value="P-loop containing nucleoside triphosphate hydrolases"/>
    <property type="match status" value="1"/>
</dbReference>
<dbReference type="InterPro" id="IPR027417">
    <property type="entry name" value="P-loop_NTPase"/>
</dbReference>
<reference evidence="1 2" key="1">
    <citation type="submission" date="2018-09" db="EMBL/GenBank/DDBJ databases">
        <title>Altererythrobacter sp.Ery1 and Ery12, the genome sequencing of novel strains in genus Alterythrobacter.</title>
        <authorList>
            <person name="Cheng H."/>
            <person name="Wu Y.-H."/>
            <person name="Fang C."/>
            <person name="Xu X.-W."/>
        </authorList>
    </citation>
    <scope>NUCLEOTIDE SEQUENCE [LARGE SCALE GENOMIC DNA]</scope>
    <source>
        <strain evidence="1 2">Ery12</strain>
    </source>
</reference>
<accession>A0A419QXY9</accession>
<keyword evidence="2" id="KW-1185">Reference proteome</keyword>
<dbReference type="AlphaFoldDB" id="A0A419QXY9"/>
<comment type="caution">
    <text evidence="1">The sequence shown here is derived from an EMBL/GenBank/DDBJ whole genome shotgun (WGS) entry which is preliminary data.</text>
</comment>
<dbReference type="PANTHER" id="PTHR42935">
    <property type="entry name" value="SLR0930 PROTEIN"/>
    <property type="match status" value="1"/>
</dbReference>
<sequence>MSDPLERIAAALERIAPPHAPDPDWLAAPAYIWDGKAARAVASFRAPSLDQLKGIDRQKAVVAENVARLAQGAAAHDMLLWGSRGMGKSALIRASIIAAQADAPQRVALVQVGTDALSTIPALFAKLAKVERNMLVYLDDLGFDSDHAGPRHLRSWLEGGVEARPANVRLAVTSNRRAIVERHMSEQDDPINPRDAVDDMLALADRFGLSVGFHAASQDDYLSIVGAYADPLGLEWEPGDALEWARRRGARSGRTAWQYVAELAGRAGKAL</sequence>
<dbReference type="OrthoDB" id="9812140at2"/>
<proteinExistence type="predicted"/>
<dbReference type="Pfam" id="PF05673">
    <property type="entry name" value="DUF815"/>
    <property type="match status" value="1"/>
</dbReference>
<evidence type="ECO:0000313" key="2">
    <source>
        <dbReference type="Proteomes" id="UP000284322"/>
    </source>
</evidence>
<organism evidence="1 2">
    <name type="scientific">Tsuneonella suprasediminis</name>
    <dbReference type="NCBI Taxonomy" id="2306996"/>
    <lineage>
        <taxon>Bacteria</taxon>
        <taxon>Pseudomonadati</taxon>
        <taxon>Pseudomonadota</taxon>
        <taxon>Alphaproteobacteria</taxon>
        <taxon>Sphingomonadales</taxon>
        <taxon>Erythrobacteraceae</taxon>
        <taxon>Tsuneonella</taxon>
    </lineage>
</organism>
<dbReference type="InterPro" id="IPR008533">
    <property type="entry name" value="DUF815"/>
</dbReference>
<dbReference type="Proteomes" id="UP000284322">
    <property type="component" value="Unassembled WGS sequence"/>
</dbReference>
<gene>
    <name evidence="1" type="ORF">D6858_14445</name>
</gene>
<dbReference type="RefSeq" id="WP_120112184.1">
    <property type="nucleotide sequence ID" value="NZ_RAHJ01000022.1"/>
</dbReference>
<name>A0A419QXY9_9SPHN</name>
<dbReference type="EMBL" id="RAHJ01000022">
    <property type="protein sequence ID" value="RJX65515.1"/>
    <property type="molecule type" value="Genomic_DNA"/>
</dbReference>
<dbReference type="PANTHER" id="PTHR42935:SF1">
    <property type="entry name" value="SLR0930 PROTEIN"/>
    <property type="match status" value="1"/>
</dbReference>